<dbReference type="GO" id="GO:0016747">
    <property type="term" value="F:acyltransferase activity, transferring groups other than amino-acyl groups"/>
    <property type="evidence" value="ECO:0007669"/>
    <property type="project" value="InterPro"/>
</dbReference>
<accession>A0AA91PF55</accession>
<dbReference type="PROSITE" id="PS51186">
    <property type="entry name" value="GNAT"/>
    <property type="match status" value="1"/>
</dbReference>
<sequence>MCGCTGRGPGSRRPPTRRHTRAPGRGPERSPGRATPGRPGSVLPKVHTARLVHTADLDEDTHRSARQMVLDAYGDGFTDIDWDHALGGMHALIWRHGAIIAHGAVVSRRLLHRGTTLRCGYVEAVAVREDWRGQGLAIAVLDACEQVIRGAYPLGALSSSDRGRRLYTVRGWVPWRGRTSALTPTGITATPDDDRSVFVLPVSVEVDPTEELTCDWRDGDVW</sequence>
<protein>
    <submittedName>
        <fullName evidence="3">Aminoglycoside 2'-N-acetyltransferase</fullName>
    </submittedName>
</protein>
<dbReference type="SUPFAM" id="SSF55729">
    <property type="entry name" value="Acyl-CoA N-acyltransferases (Nat)"/>
    <property type="match status" value="1"/>
</dbReference>
<dbReference type="InterPro" id="IPR000182">
    <property type="entry name" value="GNAT_dom"/>
</dbReference>
<dbReference type="EMBL" id="NCXO01000014">
    <property type="protein sequence ID" value="OSC34028.1"/>
    <property type="molecule type" value="Genomic_DNA"/>
</dbReference>
<feature type="domain" description="N-acetyltransferase" evidence="2">
    <location>
        <begin position="52"/>
        <end position="194"/>
    </location>
</feature>
<dbReference type="CDD" id="cd04301">
    <property type="entry name" value="NAT_SF"/>
    <property type="match status" value="1"/>
</dbReference>
<evidence type="ECO:0000313" key="4">
    <source>
        <dbReference type="Proteomes" id="UP000193577"/>
    </source>
</evidence>
<dbReference type="InterPro" id="IPR016181">
    <property type="entry name" value="Acyl_CoA_acyltransferase"/>
</dbReference>
<dbReference type="Gene3D" id="3.40.630.30">
    <property type="match status" value="1"/>
</dbReference>
<proteinExistence type="predicted"/>
<organism evidence="3 4">
    <name type="scientific">Mycolicibacillus koreensis</name>
    <dbReference type="NCBI Taxonomy" id="1069220"/>
    <lineage>
        <taxon>Bacteria</taxon>
        <taxon>Bacillati</taxon>
        <taxon>Actinomycetota</taxon>
        <taxon>Actinomycetes</taxon>
        <taxon>Mycobacteriales</taxon>
        <taxon>Mycobacteriaceae</taxon>
        <taxon>Mycolicibacillus</taxon>
    </lineage>
</organism>
<evidence type="ECO:0000256" key="1">
    <source>
        <dbReference type="SAM" id="MobiDB-lite"/>
    </source>
</evidence>
<dbReference type="Proteomes" id="UP000193577">
    <property type="component" value="Unassembled WGS sequence"/>
</dbReference>
<evidence type="ECO:0000313" key="3">
    <source>
        <dbReference type="EMBL" id="OSC34028.1"/>
    </source>
</evidence>
<dbReference type="Pfam" id="PF00583">
    <property type="entry name" value="Acetyltransf_1"/>
    <property type="match status" value="1"/>
</dbReference>
<comment type="caution">
    <text evidence="3">The sequence shown here is derived from an EMBL/GenBank/DDBJ whole genome shotgun (WGS) entry which is preliminary data.</text>
</comment>
<reference evidence="3 4" key="1">
    <citation type="submission" date="2017-04" db="EMBL/GenBank/DDBJ databases">
        <title>The new phylogeny of genus Mycobacterium.</title>
        <authorList>
            <person name="Tortoli E."/>
            <person name="Trovato A."/>
            <person name="Cirillo D.M."/>
        </authorList>
    </citation>
    <scope>NUCLEOTIDE SEQUENCE [LARGE SCALE GENOMIC DNA]</scope>
    <source>
        <strain evidence="3 4">KCTC 19819</strain>
    </source>
</reference>
<dbReference type="AlphaFoldDB" id="A0AA91PF55"/>
<feature type="region of interest" description="Disordered" evidence="1">
    <location>
        <begin position="1"/>
        <end position="43"/>
    </location>
</feature>
<keyword evidence="4" id="KW-1185">Reference proteome</keyword>
<name>A0AA91PF55_9MYCO</name>
<evidence type="ECO:0000259" key="2">
    <source>
        <dbReference type="PROSITE" id="PS51186"/>
    </source>
</evidence>
<gene>
    <name evidence="3" type="ORF">B8W67_08550</name>
</gene>